<dbReference type="InterPro" id="IPR000994">
    <property type="entry name" value="Pept_M24"/>
</dbReference>
<dbReference type="GO" id="GO:0070006">
    <property type="term" value="F:metalloaminopeptidase activity"/>
    <property type="evidence" value="ECO:0007669"/>
    <property type="project" value="InterPro"/>
</dbReference>
<dbReference type="RefSeq" id="XP_007376433.1">
    <property type="nucleotide sequence ID" value="XM_007376371.1"/>
</dbReference>
<dbReference type="FunCoup" id="G3AQZ3">
    <property type="interactions" value="496"/>
</dbReference>
<dbReference type="InParanoid" id="G3AQZ3"/>
<dbReference type="GO" id="GO:0005739">
    <property type="term" value="C:mitochondrion"/>
    <property type="evidence" value="ECO:0007669"/>
    <property type="project" value="TreeGrafter"/>
</dbReference>
<evidence type="ECO:0000256" key="3">
    <source>
        <dbReference type="ARBA" id="ARBA00022723"/>
    </source>
</evidence>
<evidence type="ECO:0000256" key="5">
    <source>
        <dbReference type="ARBA" id="ARBA00023211"/>
    </source>
</evidence>
<evidence type="ECO:0000256" key="1">
    <source>
        <dbReference type="ARBA" id="ARBA00001936"/>
    </source>
</evidence>
<gene>
    <name evidence="8" type="ORF">SPAPADRAFT_141091</name>
</gene>
<protein>
    <recommendedName>
        <fullName evidence="7">Aminopeptidase P N-terminal domain-containing protein</fullName>
    </recommendedName>
</protein>
<evidence type="ECO:0000256" key="2">
    <source>
        <dbReference type="ARBA" id="ARBA00008766"/>
    </source>
</evidence>
<feature type="domain" description="Aminopeptidase P N-terminal" evidence="7">
    <location>
        <begin position="50"/>
        <end position="187"/>
    </location>
</feature>
<dbReference type="InterPro" id="IPR001131">
    <property type="entry name" value="Peptidase_M24B_aminopep-P_CS"/>
</dbReference>
<dbReference type="OMA" id="DSYFWYL"/>
<dbReference type="SUPFAM" id="SSF55920">
    <property type="entry name" value="Creatinase/aminopeptidase"/>
    <property type="match status" value="1"/>
</dbReference>
<dbReference type="PANTHER" id="PTHR43226">
    <property type="entry name" value="XAA-PRO AMINOPEPTIDASE 3"/>
    <property type="match status" value="1"/>
</dbReference>
<evidence type="ECO:0000256" key="6">
    <source>
        <dbReference type="RuleBase" id="RU000590"/>
    </source>
</evidence>
<dbReference type="PROSITE" id="PS00491">
    <property type="entry name" value="PROLINE_PEPTIDASE"/>
    <property type="match status" value="1"/>
</dbReference>
<keyword evidence="5" id="KW-0464">Manganese</keyword>
<dbReference type="Gene3D" id="3.90.230.10">
    <property type="entry name" value="Creatinase/methionine aminopeptidase superfamily"/>
    <property type="match status" value="1"/>
</dbReference>
<reference evidence="8 9" key="1">
    <citation type="journal article" date="2011" name="Proc. Natl. Acad. Sci. U.S.A.">
        <title>Comparative genomics of xylose-fermenting fungi for enhanced biofuel production.</title>
        <authorList>
            <person name="Wohlbach D.J."/>
            <person name="Kuo A."/>
            <person name="Sato T.K."/>
            <person name="Potts K.M."/>
            <person name="Salamov A.A."/>
            <person name="LaButti K.M."/>
            <person name="Sun H."/>
            <person name="Clum A."/>
            <person name="Pangilinan J.L."/>
            <person name="Lindquist E.A."/>
            <person name="Lucas S."/>
            <person name="Lapidus A."/>
            <person name="Jin M."/>
            <person name="Gunawan C."/>
            <person name="Balan V."/>
            <person name="Dale B.E."/>
            <person name="Jeffries T.W."/>
            <person name="Zinkel R."/>
            <person name="Barry K.W."/>
            <person name="Grigoriev I.V."/>
            <person name="Gasch A.P."/>
        </authorList>
    </citation>
    <scope>NUCLEOTIDE SEQUENCE [LARGE SCALE GENOMIC DNA]</scope>
    <source>
        <strain evidence="9">NRRL Y-27907 / 11-Y1</strain>
    </source>
</reference>
<dbReference type="SMART" id="SM01011">
    <property type="entry name" value="AMP_N"/>
    <property type="match status" value="1"/>
</dbReference>
<dbReference type="InterPro" id="IPR036005">
    <property type="entry name" value="Creatinase/aminopeptidase-like"/>
</dbReference>
<dbReference type="Gene3D" id="3.40.350.10">
    <property type="entry name" value="Creatinase/prolidase N-terminal domain"/>
    <property type="match status" value="1"/>
</dbReference>
<dbReference type="EMBL" id="GL996503">
    <property type="protein sequence ID" value="EGW31655.1"/>
    <property type="molecule type" value="Genomic_DNA"/>
</dbReference>
<dbReference type="GO" id="GO:0030145">
    <property type="term" value="F:manganese ion binding"/>
    <property type="evidence" value="ECO:0007669"/>
    <property type="project" value="InterPro"/>
</dbReference>
<comment type="cofactor">
    <cofactor evidence="1">
        <name>Mn(2+)</name>
        <dbReference type="ChEBI" id="CHEBI:29035"/>
    </cofactor>
</comment>
<dbReference type="OrthoDB" id="4215474at2759"/>
<evidence type="ECO:0000256" key="4">
    <source>
        <dbReference type="ARBA" id="ARBA00022801"/>
    </source>
</evidence>
<evidence type="ECO:0000313" key="9">
    <source>
        <dbReference type="Proteomes" id="UP000000709"/>
    </source>
</evidence>
<sequence length="506" mass="56412">MIKTKAPSIFRRFINIQTRPPHQSVLRAGQPLHETRPHYLPTPGFLTPGISAQEYYERRLQLSRQMPAKSVAIIVGNTVQFASGSVFYDFQQDNDLFYLTGWNEPDAIAVIEKRGENDEDDVYLHMLVPPRNPAKELWEGPKSGLEGAVEYFNADLVEDISRAPLYLKNLIHDADLIYYDNKFASKEEEPIKSFFSILGTSDLNGVISKSNKRISPLSPKLAELRAIKSPAEIKVMHAAAKISSRAINKAMAKVGSDSPILSERTLAKFLEYQFVKGGCDKQAYIPVIASGRNALTIHYTRNDDLLYKDEMVFIDAAGKVGGYNADISRTWPNSPQGFTDPQRDIYEAVLNTNKACIELCAQSFGYSMHDLQEFAVRQLTQELNNITGFIVNTTEVTRYLYPHYIGHHLGLDLHDVPTCSKYKSLVAGNVITIEPGLYIPENDRWPKAFRGIGVRVEDDIVVGHTGADILNLTSGCVKEVADIEALISSGKCTTPGIDDELVVLDI</sequence>
<dbReference type="AlphaFoldDB" id="G3AQZ3"/>
<evidence type="ECO:0000313" key="8">
    <source>
        <dbReference type="EMBL" id="EGW31655.1"/>
    </source>
</evidence>
<keyword evidence="9" id="KW-1185">Reference proteome</keyword>
<evidence type="ECO:0000259" key="7">
    <source>
        <dbReference type="SMART" id="SM01011"/>
    </source>
</evidence>
<proteinExistence type="inferred from homology"/>
<keyword evidence="3 6" id="KW-0479">Metal-binding</keyword>
<name>G3AQZ3_SPAPN</name>
<dbReference type="Pfam" id="PF05195">
    <property type="entry name" value="AMP_N"/>
    <property type="match status" value="1"/>
</dbReference>
<dbReference type="InterPro" id="IPR052433">
    <property type="entry name" value="X-Pro_dipept-like"/>
</dbReference>
<organism evidence="9">
    <name type="scientific">Spathaspora passalidarum (strain NRRL Y-27907 / 11-Y1)</name>
    <dbReference type="NCBI Taxonomy" id="619300"/>
    <lineage>
        <taxon>Eukaryota</taxon>
        <taxon>Fungi</taxon>
        <taxon>Dikarya</taxon>
        <taxon>Ascomycota</taxon>
        <taxon>Saccharomycotina</taxon>
        <taxon>Pichiomycetes</taxon>
        <taxon>Debaryomycetaceae</taxon>
        <taxon>Spathaspora</taxon>
    </lineage>
</organism>
<dbReference type="STRING" id="619300.G3AQZ3"/>
<dbReference type="GeneID" id="18870342"/>
<dbReference type="eggNOG" id="KOG2414">
    <property type="taxonomic scope" value="Eukaryota"/>
</dbReference>
<dbReference type="GO" id="GO:0006508">
    <property type="term" value="P:proteolysis"/>
    <property type="evidence" value="ECO:0007669"/>
    <property type="project" value="TreeGrafter"/>
</dbReference>
<keyword evidence="4" id="KW-0378">Hydrolase</keyword>
<dbReference type="InterPro" id="IPR029149">
    <property type="entry name" value="Creatin/AminoP/Spt16_N"/>
</dbReference>
<dbReference type="InterPro" id="IPR007865">
    <property type="entry name" value="Aminopep_P_N"/>
</dbReference>
<dbReference type="PANTHER" id="PTHR43226:SF4">
    <property type="entry name" value="XAA-PRO AMINOPEPTIDASE 3"/>
    <property type="match status" value="1"/>
</dbReference>
<comment type="similarity">
    <text evidence="2 6">Belongs to the peptidase M24B family.</text>
</comment>
<dbReference type="Pfam" id="PF00557">
    <property type="entry name" value="Peptidase_M24"/>
    <property type="match status" value="1"/>
</dbReference>
<dbReference type="HOGENOM" id="CLU_017266_1_1_1"/>
<dbReference type="KEGG" id="spaa:SPAPADRAFT_141091"/>
<accession>G3AQZ3</accession>
<dbReference type="SUPFAM" id="SSF53092">
    <property type="entry name" value="Creatinase/prolidase N-terminal domain"/>
    <property type="match status" value="1"/>
</dbReference>
<dbReference type="Proteomes" id="UP000000709">
    <property type="component" value="Unassembled WGS sequence"/>
</dbReference>